<feature type="chain" id="PRO_5029650799" evidence="1">
    <location>
        <begin position="22"/>
        <end position="281"/>
    </location>
</feature>
<comment type="caution">
    <text evidence="2">The sequence shown here is derived from an EMBL/GenBank/DDBJ whole genome shotgun (WGS) entry which is preliminary data.</text>
</comment>
<sequence>MLQRLGRILFIASWLISSSRATKLGAVASTRNEGGNSGLRLPNAEDNYDDLLAADGYFISSVGSLPPAFGERGVARVTMRSSVNDEPATIGLALEMSDNNTKPIQTGSLLVIPGSGGRFVFDVATIVSKPKRFLDVLTAIMAYESNRAVPLGSILMCPRPLQPSTIKFGEGLVVQLHRDERVIDINGYYQGVSDEGVQIQMMVEKMKADGGALQCRMRFGAEENNTVDIGPIVMAKKTSSSGKRQCYEIQVDEADAVFYLAEMGIVARVFSLCFLQTPQAC</sequence>
<evidence type="ECO:0000256" key="1">
    <source>
        <dbReference type="SAM" id="SignalP"/>
    </source>
</evidence>
<dbReference type="AlphaFoldDB" id="A0A7J6TZY9"/>
<accession>A0A7J6TZY9</accession>
<dbReference type="Proteomes" id="UP000574390">
    <property type="component" value="Unassembled WGS sequence"/>
</dbReference>
<reference evidence="2 3" key="1">
    <citation type="submission" date="2020-04" db="EMBL/GenBank/DDBJ databases">
        <title>Perkinsus olseni comparative genomics.</title>
        <authorList>
            <person name="Bogema D.R."/>
        </authorList>
    </citation>
    <scope>NUCLEOTIDE SEQUENCE [LARGE SCALE GENOMIC DNA]</scope>
    <source>
        <strain evidence="2">ATCC PRA-205</strain>
    </source>
</reference>
<organism evidence="2 3">
    <name type="scientific">Perkinsus olseni</name>
    <name type="common">Perkinsus atlanticus</name>
    <dbReference type="NCBI Taxonomy" id="32597"/>
    <lineage>
        <taxon>Eukaryota</taxon>
        <taxon>Sar</taxon>
        <taxon>Alveolata</taxon>
        <taxon>Perkinsozoa</taxon>
        <taxon>Perkinsea</taxon>
        <taxon>Perkinsida</taxon>
        <taxon>Perkinsidae</taxon>
        <taxon>Perkinsus</taxon>
    </lineage>
</organism>
<evidence type="ECO:0000313" key="2">
    <source>
        <dbReference type="EMBL" id="KAF4750200.1"/>
    </source>
</evidence>
<protein>
    <submittedName>
        <fullName evidence="2">Uncharacterized protein</fullName>
    </submittedName>
</protein>
<feature type="signal peptide" evidence="1">
    <location>
        <begin position="1"/>
        <end position="21"/>
    </location>
</feature>
<keyword evidence="1" id="KW-0732">Signal</keyword>
<gene>
    <name evidence="2" type="ORF">FOZ62_011271</name>
</gene>
<dbReference type="EMBL" id="JABANM010003831">
    <property type="protein sequence ID" value="KAF4750200.1"/>
    <property type="molecule type" value="Genomic_DNA"/>
</dbReference>
<evidence type="ECO:0000313" key="3">
    <source>
        <dbReference type="Proteomes" id="UP000574390"/>
    </source>
</evidence>
<proteinExistence type="predicted"/>
<name>A0A7J6TZY9_PEROL</name>